<gene>
    <name evidence="2" type="ORF">CAter282_2282</name>
</gene>
<keyword evidence="3" id="KW-1185">Reference proteome</keyword>
<keyword evidence="1" id="KW-0472">Membrane</keyword>
<dbReference type="Proteomes" id="UP000071778">
    <property type="component" value="Chromosome"/>
</dbReference>
<organism evidence="2 3">
    <name type="scientific">Collimonas arenae</name>
    <dbReference type="NCBI Taxonomy" id="279058"/>
    <lineage>
        <taxon>Bacteria</taxon>
        <taxon>Pseudomonadati</taxon>
        <taxon>Pseudomonadota</taxon>
        <taxon>Betaproteobacteria</taxon>
        <taxon>Burkholderiales</taxon>
        <taxon>Oxalobacteraceae</taxon>
        <taxon>Collimonas</taxon>
    </lineage>
</organism>
<protein>
    <submittedName>
        <fullName evidence="2">Uncharacterized protein</fullName>
    </submittedName>
</protein>
<dbReference type="AlphaFoldDB" id="A0A127QKC3"/>
<evidence type="ECO:0000256" key="1">
    <source>
        <dbReference type="SAM" id="Phobius"/>
    </source>
</evidence>
<feature type="transmembrane region" description="Helical" evidence="1">
    <location>
        <begin position="76"/>
        <end position="95"/>
    </location>
</feature>
<proteinExistence type="predicted"/>
<name>A0A127QKC3_9BURK</name>
<sequence>MPHLDESSIAPLQLNKSILSSMEEYGTGYVMYPAMKCFSTRFGVDDFLEAATHRRNIGPRYGLSLSLHMPPAASNFQPVPALPVSIAIAWIFILLI</sequence>
<reference evidence="2 3" key="1">
    <citation type="submission" date="2015-11" db="EMBL/GenBank/DDBJ databases">
        <title>Exploring the genomic traits of fungus-feeding bacterial genus Collimonas.</title>
        <authorList>
            <person name="Song C."/>
            <person name="Schmidt R."/>
            <person name="de Jager V."/>
            <person name="Krzyzanowska D."/>
            <person name="Jongedijk E."/>
            <person name="Cankar K."/>
            <person name="Beekwilder J."/>
            <person name="van Veen A."/>
            <person name="de Boer W."/>
            <person name="van Veen J.A."/>
            <person name="Garbeva P."/>
        </authorList>
    </citation>
    <scope>NUCLEOTIDE SEQUENCE [LARGE SCALE GENOMIC DNA]</scope>
    <source>
        <strain evidence="2 3">Ter282</strain>
    </source>
</reference>
<evidence type="ECO:0000313" key="3">
    <source>
        <dbReference type="Proteomes" id="UP000071778"/>
    </source>
</evidence>
<accession>A0A127QKC3</accession>
<keyword evidence="1" id="KW-1133">Transmembrane helix</keyword>
<dbReference type="PATRIC" id="fig|279058.18.peg.2249"/>
<dbReference type="EMBL" id="CP013235">
    <property type="protein sequence ID" value="AMP10032.1"/>
    <property type="molecule type" value="Genomic_DNA"/>
</dbReference>
<evidence type="ECO:0000313" key="2">
    <source>
        <dbReference type="EMBL" id="AMP10032.1"/>
    </source>
</evidence>
<keyword evidence="1" id="KW-0812">Transmembrane</keyword>